<keyword evidence="4 5" id="KW-0472">Membrane</keyword>
<dbReference type="Pfam" id="PF04479">
    <property type="entry name" value="RTA1"/>
    <property type="match status" value="2"/>
</dbReference>
<dbReference type="EMBL" id="KI669460">
    <property type="protein sequence ID" value="OCF59801.1"/>
    <property type="molecule type" value="Genomic_DNA"/>
</dbReference>
<feature type="transmembrane region" description="Helical" evidence="5">
    <location>
        <begin position="219"/>
        <end position="239"/>
    </location>
</feature>
<dbReference type="OrthoDB" id="3358017at2759"/>
<evidence type="ECO:0000313" key="7">
    <source>
        <dbReference type="Proteomes" id="UP000092583"/>
    </source>
</evidence>
<feature type="transmembrane region" description="Helical" evidence="5">
    <location>
        <begin position="47"/>
        <end position="66"/>
    </location>
</feature>
<sequence length="287" mass="32927">MVTDENGRRLITGYAPKLGLTYAGIVCYGLLAIAFWARFFAHENQKYMLTLCIGTTTMAIGFGIRIAMTSEPDRLGPYIGTTLFTLFSPCTFLAHDYIILPRLAKWLDAEDELFMRASKVTKIFIWSDVFTFWLQGAGGGLSAAQMELMQKMVYTRRSPKWTNTPQNSQGYVVHLRRLEDWRMILYPVSWSGIGIMIRCIFRVIEYAQGFEGTLRTTEWVFYVFDALPLFLAIAVWVFVWPPAIMRDQNAYFATVQTTSSPSQYPLTVRENPQWNNDEGKHVHGQYA</sequence>
<dbReference type="Proteomes" id="UP000092583">
    <property type="component" value="Unassembled WGS sequence"/>
</dbReference>
<organism evidence="6 7">
    <name type="scientific">Kwoniella mangroviensis CBS 10435</name>
    <dbReference type="NCBI Taxonomy" id="1331196"/>
    <lineage>
        <taxon>Eukaryota</taxon>
        <taxon>Fungi</taxon>
        <taxon>Dikarya</taxon>
        <taxon>Basidiomycota</taxon>
        <taxon>Agaricomycotina</taxon>
        <taxon>Tremellomycetes</taxon>
        <taxon>Tremellales</taxon>
        <taxon>Cryptococcaceae</taxon>
        <taxon>Kwoniella</taxon>
    </lineage>
</organism>
<evidence type="ECO:0000256" key="4">
    <source>
        <dbReference type="ARBA" id="ARBA00023136"/>
    </source>
</evidence>
<keyword evidence="7" id="KW-1185">Reference proteome</keyword>
<feature type="transmembrane region" description="Helical" evidence="5">
    <location>
        <begin position="78"/>
        <end position="100"/>
    </location>
</feature>
<dbReference type="STRING" id="1331196.A0A1B9IWA3"/>
<dbReference type="PANTHER" id="PTHR31465:SF1">
    <property type="entry name" value="PROTEIN RTA1-RELATED"/>
    <property type="match status" value="1"/>
</dbReference>
<protein>
    <submittedName>
        <fullName evidence="6">Uncharacterized protein</fullName>
    </submittedName>
</protein>
<feature type="transmembrane region" description="Helical" evidence="5">
    <location>
        <begin position="20"/>
        <end position="40"/>
    </location>
</feature>
<evidence type="ECO:0000256" key="1">
    <source>
        <dbReference type="ARBA" id="ARBA00004141"/>
    </source>
</evidence>
<dbReference type="GO" id="GO:0016020">
    <property type="term" value="C:membrane"/>
    <property type="evidence" value="ECO:0007669"/>
    <property type="project" value="UniProtKB-SubCell"/>
</dbReference>
<name>A0A1B9IWA3_9TREE</name>
<proteinExistence type="predicted"/>
<comment type="subcellular location">
    <subcellularLocation>
        <location evidence="1">Membrane</location>
        <topology evidence="1">Multi-pass membrane protein</topology>
    </subcellularLocation>
</comment>
<gene>
    <name evidence="6" type="ORF">L486_02474</name>
</gene>
<evidence type="ECO:0000256" key="2">
    <source>
        <dbReference type="ARBA" id="ARBA00022692"/>
    </source>
</evidence>
<dbReference type="PANTHER" id="PTHR31465">
    <property type="entry name" value="PROTEIN RTA1-RELATED"/>
    <property type="match status" value="1"/>
</dbReference>
<dbReference type="AlphaFoldDB" id="A0A1B9IWA3"/>
<evidence type="ECO:0000256" key="5">
    <source>
        <dbReference type="SAM" id="Phobius"/>
    </source>
</evidence>
<keyword evidence="3 5" id="KW-1133">Transmembrane helix</keyword>
<feature type="transmembrane region" description="Helical" evidence="5">
    <location>
        <begin position="184"/>
        <end position="204"/>
    </location>
</feature>
<evidence type="ECO:0000313" key="6">
    <source>
        <dbReference type="EMBL" id="OCF59801.1"/>
    </source>
</evidence>
<keyword evidence="2 5" id="KW-0812">Transmembrane</keyword>
<evidence type="ECO:0000256" key="3">
    <source>
        <dbReference type="ARBA" id="ARBA00022989"/>
    </source>
</evidence>
<accession>A0A1B9IWA3</accession>
<reference evidence="7" key="2">
    <citation type="submission" date="2013-12" db="EMBL/GenBank/DDBJ databases">
        <title>Evolution of pathogenesis and genome organization in the Tremellales.</title>
        <authorList>
            <person name="Cuomo C."/>
            <person name="Litvintseva A."/>
            <person name="Heitman J."/>
            <person name="Chen Y."/>
            <person name="Sun S."/>
            <person name="Springer D."/>
            <person name="Dromer F."/>
            <person name="Young S."/>
            <person name="Zeng Q."/>
            <person name="Chapman S."/>
            <person name="Gujja S."/>
            <person name="Saif S."/>
            <person name="Birren B."/>
        </authorList>
    </citation>
    <scope>NUCLEOTIDE SEQUENCE [LARGE SCALE GENOMIC DNA]</scope>
    <source>
        <strain evidence="7">CBS 10435</strain>
    </source>
</reference>
<reference evidence="6 7" key="1">
    <citation type="submission" date="2013-07" db="EMBL/GenBank/DDBJ databases">
        <title>The Genome Sequence of Kwoniella mangroviensis CBS10435.</title>
        <authorList>
            <consortium name="The Broad Institute Genome Sequencing Platform"/>
            <person name="Cuomo C."/>
            <person name="Litvintseva A."/>
            <person name="Chen Y."/>
            <person name="Heitman J."/>
            <person name="Sun S."/>
            <person name="Springer D."/>
            <person name="Dromer F."/>
            <person name="Young S.K."/>
            <person name="Zeng Q."/>
            <person name="Gargeya S."/>
            <person name="Fitzgerald M."/>
            <person name="Abouelleil A."/>
            <person name="Alvarado L."/>
            <person name="Berlin A.M."/>
            <person name="Chapman S.B."/>
            <person name="Dewar J."/>
            <person name="Goldberg J."/>
            <person name="Griggs A."/>
            <person name="Gujja S."/>
            <person name="Hansen M."/>
            <person name="Howarth C."/>
            <person name="Imamovic A."/>
            <person name="Larimer J."/>
            <person name="McCowan C."/>
            <person name="Murphy C."/>
            <person name="Pearson M."/>
            <person name="Priest M."/>
            <person name="Roberts A."/>
            <person name="Saif S."/>
            <person name="Shea T."/>
            <person name="Sykes S."/>
            <person name="Wortman J."/>
            <person name="Nusbaum C."/>
            <person name="Birren B."/>
        </authorList>
    </citation>
    <scope>NUCLEOTIDE SEQUENCE [LARGE SCALE GENOMIC DNA]</scope>
    <source>
        <strain evidence="6 7">CBS 10435</strain>
    </source>
</reference>
<dbReference type="InterPro" id="IPR007568">
    <property type="entry name" value="RTA1"/>
</dbReference>